<dbReference type="NCBIfam" id="TIGR01132">
    <property type="entry name" value="pgm"/>
    <property type="match status" value="1"/>
</dbReference>
<reference evidence="14" key="1">
    <citation type="submission" date="2016-08" db="EMBL/GenBank/DDBJ databases">
        <authorList>
            <person name="Varghese N."/>
            <person name="Submissions Spin"/>
        </authorList>
    </citation>
    <scope>NUCLEOTIDE SEQUENCE [LARGE SCALE GENOMIC DNA]</scope>
    <source>
        <strain evidence="14">R-53144</strain>
    </source>
</reference>
<feature type="domain" description="Alpha-D-phosphohexomutase alpha/beta/alpha" evidence="12">
    <location>
        <begin position="321"/>
        <end position="440"/>
    </location>
</feature>
<dbReference type="GO" id="GO:0006166">
    <property type="term" value="P:purine ribonucleoside salvage"/>
    <property type="evidence" value="ECO:0007669"/>
    <property type="project" value="TreeGrafter"/>
</dbReference>
<name>A0A1C3Z2T2_9GAMM</name>
<dbReference type="GO" id="GO:0008973">
    <property type="term" value="F:phosphopentomutase activity"/>
    <property type="evidence" value="ECO:0007669"/>
    <property type="project" value="TreeGrafter"/>
</dbReference>
<feature type="domain" description="Alpha-D-phosphohexomutase C-terminal" evidence="9">
    <location>
        <begin position="492"/>
        <end position="535"/>
    </location>
</feature>
<dbReference type="PANTHER" id="PTHR45745">
    <property type="entry name" value="PHOSPHOMANNOMUTASE 45A"/>
    <property type="match status" value="1"/>
</dbReference>
<evidence type="ECO:0000259" key="10">
    <source>
        <dbReference type="Pfam" id="PF02878"/>
    </source>
</evidence>
<dbReference type="InterPro" id="IPR016066">
    <property type="entry name" value="A-D-PHexomutase_CS"/>
</dbReference>
<gene>
    <name evidence="13" type="ORF">GA0061080_100298</name>
</gene>
<keyword evidence="6" id="KW-0413">Isomerase</keyword>
<dbReference type="CDD" id="cd05801">
    <property type="entry name" value="PGM_like3"/>
    <property type="match status" value="1"/>
</dbReference>
<feature type="domain" description="Alpha-D-phosphohexomutase alpha/beta/alpha" evidence="10">
    <location>
        <begin position="41"/>
        <end position="181"/>
    </location>
</feature>
<evidence type="ECO:0000256" key="3">
    <source>
        <dbReference type="ARBA" id="ARBA00022553"/>
    </source>
</evidence>
<evidence type="ECO:0000259" key="11">
    <source>
        <dbReference type="Pfam" id="PF02879"/>
    </source>
</evidence>
<evidence type="ECO:0000256" key="2">
    <source>
        <dbReference type="ARBA" id="ARBA00010231"/>
    </source>
</evidence>
<dbReference type="Pfam" id="PF02879">
    <property type="entry name" value="PGM_PMM_II"/>
    <property type="match status" value="1"/>
</dbReference>
<protein>
    <recommendedName>
        <fullName evidence="7">Phosphoglucomutase</fullName>
        <ecNumber evidence="7">5.4.2.2</ecNumber>
    </recommendedName>
</protein>
<dbReference type="EC" id="5.4.2.2" evidence="7"/>
<dbReference type="EMBL" id="FMBA01000002">
    <property type="protein sequence ID" value="SCB76543.1"/>
    <property type="molecule type" value="Genomic_DNA"/>
</dbReference>
<evidence type="ECO:0000256" key="8">
    <source>
        <dbReference type="RuleBase" id="RU004326"/>
    </source>
</evidence>
<dbReference type="InterPro" id="IPR016055">
    <property type="entry name" value="A-D-PHexomutase_a/b/a-I/II/III"/>
</dbReference>
<evidence type="ECO:0000256" key="6">
    <source>
        <dbReference type="ARBA" id="ARBA00023235"/>
    </source>
</evidence>
<keyword evidence="14" id="KW-1185">Reference proteome</keyword>
<evidence type="ECO:0000313" key="13">
    <source>
        <dbReference type="EMBL" id="SCB76543.1"/>
    </source>
</evidence>
<dbReference type="InterPro" id="IPR005852">
    <property type="entry name" value="PGM_a-D-Glc-sp"/>
</dbReference>
<dbReference type="SUPFAM" id="SSF55957">
    <property type="entry name" value="Phosphoglucomutase, C-terminal domain"/>
    <property type="match status" value="1"/>
</dbReference>
<accession>A0A1C3Z2T2</accession>
<evidence type="ECO:0000259" key="12">
    <source>
        <dbReference type="Pfam" id="PF02880"/>
    </source>
</evidence>
<evidence type="ECO:0000256" key="4">
    <source>
        <dbReference type="ARBA" id="ARBA00022723"/>
    </source>
</evidence>
<evidence type="ECO:0000313" key="14">
    <source>
        <dbReference type="Proteomes" id="UP000199698"/>
    </source>
</evidence>
<dbReference type="Gene3D" id="3.40.120.10">
    <property type="entry name" value="Alpha-D-Glucose-1,6-Bisphosphate, subunit A, domain 3"/>
    <property type="match status" value="3"/>
</dbReference>
<evidence type="ECO:0000256" key="7">
    <source>
        <dbReference type="NCBIfam" id="TIGR01132"/>
    </source>
</evidence>
<dbReference type="InterPro" id="IPR005843">
    <property type="entry name" value="A-D-PHexomutase_C"/>
</dbReference>
<keyword evidence="3" id="KW-0597">Phosphoprotein</keyword>
<dbReference type="OrthoDB" id="9806956at2"/>
<dbReference type="Pfam" id="PF02880">
    <property type="entry name" value="PGM_PMM_III"/>
    <property type="match status" value="1"/>
</dbReference>
<dbReference type="InterPro" id="IPR005845">
    <property type="entry name" value="A-D-PHexomutase_a/b/a-II"/>
</dbReference>
<proteinExistence type="inferred from homology"/>
<dbReference type="Proteomes" id="UP000199698">
    <property type="component" value="Unassembled WGS sequence"/>
</dbReference>
<dbReference type="GO" id="GO:0005975">
    <property type="term" value="P:carbohydrate metabolic process"/>
    <property type="evidence" value="ECO:0007669"/>
    <property type="project" value="UniProtKB-UniRule"/>
</dbReference>
<sequence>MAKQNRAGMLAQPSDLINVETLRNSYYQIQPDTDNASQLVIFGTSGHRGSSNKGTFNEAHILAVAQAIAEYRKTNNITGPCFIGQDTHALSELALKSVLEVFVANEQTVVIAKDWGYTPTPVISHAILTYNQGKQAQLADGIVITPSHNPPEDGGIKYNPTNGGPADTDITKQIENRANELLKNKLNGVKRVTLDKAINSNYVHTKEYETDYINDLENILDLALIKSSSLKIGVDPLGGAGITYWPRIAEKYGINLNIVNNKVDPTFSFMHLDHDETIRMDCSSRWAMAGLLTLKDQFDLAFGNDTDFDRHGIVTPKGLMNPNAYLSTCVNYLFQNRPQWHKDIAIGKTLVTSSMIDRVANSLNKQYLEYPVGFKWYADGLYNGKLGFAGEESAGASFLRTNGKVWTTDKDGIILCLLAAEMTAKVGKNPQEQYQELEAKFGVSYYGRIQAPASFNEKQKLAKLDASQLTTDNLAGEKITQCLTTAPANNAAIGGLKVITQNGWFAARPSGTEDAYKIYAESFISNEHLNTLQQEAQQIVAKAIK</sequence>
<dbReference type="STRING" id="1798183.GA0061080_100298"/>
<comment type="similarity">
    <text evidence="2 8">Belongs to the phosphohexose mutase family.</text>
</comment>
<organism evidence="13 14">
    <name type="scientific">Gilliamella intestini</name>
    <dbReference type="NCBI Taxonomy" id="1798183"/>
    <lineage>
        <taxon>Bacteria</taxon>
        <taxon>Pseudomonadati</taxon>
        <taxon>Pseudomonadota</taxon>
        <taxon>Gammaproteobacteria</taxon>
        <taxon>Orbales</taxon>
        <taxon>Orbaceae</taxon>
        <taxon>Gilliamella</taxon>
    </lineage>
</organism>
<evidence type="ECO:0000256" key="5">
    <source>
        <dbReference type="ARBA" id="ARBA00022842"/>
    </source>
</evidence>
<dbReference type="RefSeq" id="WP_091119551.1">
    <property type="nucleotide sequence ID" value="NZ_FMBA01000002.1"/>
</dbReference>
<dbReference type="PROSITE" id="PS00710">
    <property type="entry name" value="PGM_PMM"/>
    <property type="match status" value="1"/>
</dbReference>
<dbReference type="InterPro" id="IPR005846">
    <property type="entry name" value="A-D-PHexomutase_a/b/a-III"/>
</dbReference>
<dbReference type="Pfam" id="PF02878">
    <property type="entry name" value="PGM_PMM_I"/>
    <property type="match status" value="1"/>
</dbReference>
<keyword evidence="4 8" id="KW-0479">Metal-binding</keyword>
<keyword evidence="5 8" id="KW-0460">Magnesium</keyword>
<dbReference type="GO" id="GO:0004614">
    <property type="term" value="F:phosphoglucomutase activity"/>
    <property type="evidence" value="ECO:0007669"/>
    <property type="project" value="UniProtKB-UniRule"/>
</dbReference>
<dbReference type="InterPro" id="IPR005844">
    <property type="entry name" value="A-D-PHexomutase_a/b/a-I"/>
</dbReference>
<dbReference type="AlphaFoldDB" id="A0A1C3Z2T2"/>
<dbReference type="PANTHER" id="PTHR45745:SF1">
    <property type="entry name" value="PHOSPHOGLUCOMUTASE 2B-RELATED"/>
    <property type="match status" value="1"/>
</dbReference>
<dbReference type="GO" id="GO:0000287">
    <property type="term" value="F:magnesium ion binding"/>
    <property type="evidence" value="ECO:0007669"/>
    <property type="project" value="InterPro"/>
</dbReference>
<feature type="domain" description="Alpha-D-phosphohexomutase alpha/beta/alpha" evidence="11">
    <location>
        <begin position="211"/>
        <end position="318"/>
    </location>
</feature>
<dbReference type="Gene3D" id="3.30.310.50">
    <property type="entry name" value="Alpha-D-phosphohexomutase, C-terminal domain"/>
    <property type="match status" value="1"/>
</dbReference>
<dbReference type="Pfam" id="PF00408">
    <property type="entry name" value="PGM_PMM_IV"/>
    <property type="match status" value="1"/>
</dbReference>
<evidence type="ECO:0000256" key="1">
    <source>
        <dbReference type="ARBA" id="ARBA00001946"/>
    </source>
</evidence>
<comment type="cofactor">
    <cofactor evidence="1">
        <name>Mg(2+)</name>
        <dbReference type="ChEBI" id="CHEBI:18420"/>
    </cofactor>
</comment>
<dbReference type="SUPFAM" id="SSF53738">
    <property type="entry name" value="Phosphoglucomutase, first 3 domains"/>
    <property type="match status" value="3"/>
</dbReference>
<dbReference type="InterPro" id="IPR036900">
    <property type="entry name" value="A-D-PHexomutase_C_sf"/>
</dbReference>
<evidence type="ECO:0000259" key="9">
    <source>
        <dbReference type="Pfam" id="PF00408"/>
    </source>
</evidence>